<keyword evidence="3" id="KW-1185">Reference proteome</keyword>
<comment type="caution">
    <text evidence="2">The sequence shown here is derived from an EMBL/GenBank/DDBJ whole genome shotgun (WGS) entry which is preliminary data.</text>
</comment>
<gene>
    <name evidence="2" type="ORF">EV420DRAFT_1511258</name>
</gene>
<accession>A0AA39NIN9</accession>
<name>A0AA39NIN9_ARMTA</name>
<feature type="compositionally biased region" description="Polar residues" evidence="1">
    <location>
        <begin position="65"/>
        <end position="75"/>
    </location>
</feature>
<sequence length="111" mass="11739">MYRASRLILSAAQARPSGSCLLHTTSVTRKSMTEKVSDVADTVNKKLGKGLASAIEGGEKAATATKDTLSSVTNTTKEKASETSKVAGQKINQAESGAREAKEDVEKKLRK</sequence>
<evidence type="ECO:0000313" key="3">
    <source>
        <dbReference type="Proteomes" id="UP001175211"/>
    </source>
</evidence>
<organism evidence="2 3">
    <name type="scientific">Armillaria tabescens</name>
    <name type="common">Ringless honey mushroom</name>
    <name type="synonym">Agaricus tabescens</name>
    <dbReference type="NCBI Taxonomy" id="1929756"/>
    <lineage>
        <taxon>Eukaryota</taxon>
        <taxon>Fungi</taxon>
        <taxon>Dikarya</taxon>
        <taxon>Basidiomycota</taxon>
        <taxon>Agaricomycotina</taxon>
        <taxon>Agaricomycetes</taxon>
        <taxon>Agaricomycetidae</taxon>
        <taxon>Agaricales</taxon>
        <taxon>Marasmiineae</taxon>
        <taxon>Physalacriaceae</taxon>
        <taxon>Desarmillaria</taxon>
    </lineage>
</organism>
<feature type="region of interest" description="Disordered" evidence="1">
    <location>
        <begin position="59"/>
        <end position="111"/>
    </location>
</feature>
<feature type="compositionally biased region" description="Basic and acidic residues" evidence="1">
    <location>
        <begin position="97"/>
        <end position="111"/>
    </location>
</feature>
<protein>
    <submittedName>
        <fullName evidence="2">Uncharacterized protein</fullName>
    </submittedName>
</protein>
<dbReference type="Proteomes" id="UP001175211">
    <property type="component" value="Unassembled WGS sequence"/>
</dbReference>
<evidence type="ECO:0000313" key="2">
    <source>
        <dbReference type="EMBL" id="KAK0466366.1"/>
    </source>
</evidence>
<proteinExistence type="predicted"/>
<feature type="compositionally biased region" description="Polar residues" evidence="1">
    <location>
        <begin position="83"/>
        <end position="95"/>
    </location>
</feature>
<reference evidence="2" key="1">
    <citation type="submission" date="2023-06" db="EMBL/GenBank/DDBJ databases">
        <authorList>
            <consortium name="Lawrence Berkeley National Laboratory"/>
            <person name="Ahrendt S."/>
            <person name="Sahu N."/>
            <person name="Indic B."/>
            <person name="Wong-Bajracharya J."/>
            <person name="Merenyi Z."/>
            <person name="Ke H.-M."/>
            <person name="Monk M."/>
            <person name="Kocsube S."/>
            <person name="Drula E."/>
            <person name="Lipzen A."/>
            <person name="Balint B."/>
            <person name="Henrissat B."/>
            <person name="Andreopoulos B."/>
            <person name="Martin F.M."/>
            <person name="Harder C.B."/>
            <person name="Rigling D."/>
            <person name="Ford K.L."/>
            <person name="Foster G.D."/>
            <person name="Pangilinan J."/>
            <person name="Papanicolaou A."/>
            <person name="Barry K."/>
            <person name="LaButti K."/>
            <person name="Viragh M."/>
            <person name="Koriabine M."/>
            <person name="Yan M."/>
            <person name="Riley R."/>
            <person name="Champramary S."/>
            <person name="Plett K.L."/>
            <person name="Tsai I.J."/>
            <person name="Slot J."/>
            <person name="Sipos G."/>
            <person name="Plett J."/>
            <person name="Nagy L.G."/>
            <person name="Grigoriev I.V."/>
        </authorList>
    </citation>
    <scope>NUCLEOTIDE SEQUENCE</scope>
    <source>
        <strain evidence="2">CCBAS 213</strain>
    </source>
</reference>
<dbReference type="AlphaFoldDB" id="A0AA39NIN9"/>
<dbReference type="EMBL" id="JAUEPS010000004">
    <property type="protein sequence ID" value="KAK0466366.1"/>
    <property type="molecule type" value="Genomic_DNA"/>
</dbReference>
<dbReference type="GeneID" id="85355114"/>
<dbReference type="RefSeq" id="XP_060337193.1">
    <property type="nucleotide sequence ID" value="XM_060471566.1"/>
</dbReference>
<evidence type="ECO:0000256" key="1">
    <source>
        <dbReference type="SAM" id="MobiDB-lite"/>
    </source>
</evidence>